<dbReference type="SUPFAM" id="SSF48498">
    <property type="entry name" value="Tetracyclin repressor-like, C-terminal domain"/>
    <property type="match status" value="1"/>
</dbReference>
<dbReference type="Pfam" id="PF17937">
    <property type="entry name" value="TetR_C_28"/>
    <property type="match status" value="1"/>
</dbReference>
<keyword evidence="2" id="KW-0238">DNA-binding</keyword>
<keyword evidence="3" id="KW-0804">Transcription</keyword>
<dbReference type="InterPro" id="IPR036271">
    <property type="entry name" value="Tet_transcr_reg_TetR-rel_C_sf"/>
</dbReference>
<dbReference type="GO" id="GO:0000976">
    <property type="term" value="F:transcription cis-regulatory region binding"/>
    <property type="evidence" value="ECO:0007669"/>
    <property type="project" value="TreeGrafter"/>
</dbReference>
<evidence type="ECO:0000313" key="4">
    <source>
        <dbReference type="EMBL" id="SCQ78499.1"/>
    </source>
</evidence>
<dbReference type="GO" id="GO:0003700">
    <property type="term" value="F:DNA-binding transcription factor activity"/>
    <property type="evidence" value="ECO:0007669"/>
    <property type="project" value="TreeGrafter"/>
</dbReference>
<dbReference type="EMBL" id="LT618793">
    <property type="protein sequence ID" value="SCQ78499.1"/>
    <property type="molecule type" value="Genomic_DNA"/>
</dbReference>
<evidence type="ECO:0000256" key="1">
    <source>
        <dbReference type="ARBA" id="ARBA00023015"/>
    </source>
</evidence>
<reference evidence="4 5" key="1">
    <citation type="submission" date="2016-09" db="EMBL/GenBank/DDBJ databases">
        <authorList>
            <person name="Laine KS P."/>
        </authorList>
    </citation>
    <scope>NUCLEOTIDE SEQUENCE [LARGE SCALE GENOMIC DNA]</scope>
    <source>
        <strain evidence="4">PFRJS-23</strain>
    </source>
</reference>
<proteinExistence type="predicted"/>
<dbReference type="SUPFAM" id="SSF46689">
    <property type="entry name" value="Homeodomain-like"/>
    <property type="match status" value="1"/>
</dbReference>
<dbReference type="RefSeq" id="WP_013161020.1">
    <property type="nucleotide sequence ID" value="NZ_CCYS01000012.1"/>
</dbReference>
<evidence type="ECO:0000256" key="3">
    <source>
        <dbReference type="ARBA" id="ARBA00023163"/>
    </source>
</evidence>
<dbReference type="PANTHER" id="PTHR30055:SF234">
    <property type="entry name" value="HTH-TYPE TRANSCRIPTIONAL REGULATOR BETI"/>
    <property type="match status" value="1"/>
</dbReference>
<sequence length="192" mass="20365">MRPSKRDAILGAALGVVGRGGVSAVTFESVATAAGVTKAGVVYHFPTREALLLALQEYLAHQWQLDLEAQLGTPVESASQGDKLAAYARDSSHSSSRAELLLMLETVDDPQAYAPWHAVMSRWTPALDTDQPMGDAELDHAVARLAADGLWLYESLSTHALSPGVRQQIVSRLSALAHRPDGPAAPGGPGRH</sequence>
<dbReference type="InterPro" id="IPR009057">
    <property type="entry name" value="Homeodomain-like_sf"/>
</dbReference>
<evidence type="ECO:0000313" key="5">
    <source>
        <dbReference type="Proteomes" id="UP000250080"/>
    </source>
</evidence>
<protein>
    <submittedName>
        <fullName evidence="4">Transcriptional regulator, TetR family</fullName>
    </submittedName>
</protein>
<dbReference type="Proteomes" id="UP000250080">
    <property type="component" value="Chromosome I"/>
</dbReference>
<gene>
    <name evidence="4" type="ORF">PFR_JS23_1116</name>
</gene>
<dbReference type="OMA" id="LWIYEAM"/>
<accession>A0A2C8AYZ3</accession>
<evidence type="ECO:0000256" key="2">
    <source>
        <dbReference type="ARBA" id="ARBA00023125"/>
    </source>
</evidence>
<dbReference type="InterPro" id="IPR001647">
    <property type="entry name" value="HTH_TetR"/>
</dbReference>
<dbReference type="InterPro" id="IPR050109">
    <property type="entry name" value="HTH-type_TetR-like_transc_reg"/>
</dbReference>
<dbReference type="Gene3D" id="1.10.357.10">
    <property type="entry name" value="Tetracycline Repressor, domain 2"/>
    <property type="match status" value="1"/>
</dbReference>
<dbReference type="Pfam" id="PF00440">
    <property type="entry name" value="TetR_N"/>
    <property type="match status" value="1"/>
</dbReference>
<name>A0A2C8AYZ3_9ACTN</name>
<dbReference type="AlphaFoldDB" id="A0A2C8AYZ3"/>
<dbReference type="PROSITE" id="PS50977">
    <property type="entry name" value="HTH_TETR_2"/>
    <property type="match status" value="1"/>
</dbReference>
<dbReference type="PANTHER" id="PTHR30055">
    <property type="entry name" value="HTH-TYPE TRANSCRIPTIONAL REGULATOR RUTR"/>
    <property type="match status" value="1"/>
</dbReference>
<keyword evidence="1" id="KW-0805">Transcription regulation</keyword>
<dbReference type="PRINTS" id="PR00455">
    <property type="entry name" value="HTHTETR"/>
</dbReference>
<dbReference type="InterPro" id="IPR041479">
    <property type="entry name" value="TetR_CgmR_C"/>
</dbReference>
<organism evidence="4 5">
    <name type="scientific">Propionibacterium freudenreichii</name>
    <dbReference type="NCBI Taxonomy" id="1744"/>
    <lineage>
        <taxon>Bacteria</taxon>
        <taxon>Bacillati</taxon>
        <taxon>Actinomycetota</taxon>
        <taxon>Actinomycetes</taxon>
        <taxon>Propionibacteriales</taxon>
        <taxon>Propionibacteriaceae</taxon>
        <taxon>Propionibacterium</taxon>
    </lineage>
</organism>